<dbReference type="SUPFAM" id="SSF48452">
    <property type="entry name" value="TPR-like"/>
    <property type="match status" value="1"/>
</dbReference>
<evidence type="ECO:0000313" key="5">
    <source>
        <dbReference type="Proteomes" id="UP000198755"/>
    </source>
</evidence>
<keyword evidence="1" id="KW-0802">TPR repeat</keyword>
<evidence type="ECO:0000256" key="3">
    <source>
        <dbReference type="SAM" id="SignalP"/>
    </source>
</evidence>
<feature type="region of interest" description="Disordered" evidence="2">
    <location>
        <begin position="30"/>
        <end position="56"/>
    </location>
</feature>
<reference evidence="4 5" key="1">
    <citation type="submission" date="2016-10" db="EMBL/GenBank/DDBJ databases">
        <authorList>
            <person name="de Groot N.N."/>
        </authorList>
    </citation>
    <scope>NUCLEOTIDE SEQUENCE [LARGE SCALE GENOMIC DNA]</scope>
    <source>
        <strain evidence="4 5">NE2</strain>
    </source>
</reference>
<dbReference type="OrthoDB" id="9815010at2"/>
<organism evidence="4 5">
    <name type="scientific">Methylocapsa palsarum</name>
    <dbReference type="NCBI Taxonomy" id="1612308"/>
    <lineage>
        <taxon>Bacteria</taxon>
        <taxon>Pseudomonadati</taxon>
        <taxon>Pseudomonadota</taxon>
        <taxon>Alphaproteobacteria</taxon>
        <taxon>Hyphomicrobiales</taxon>
        <taxon>Beijerinckiaceae</taxon>
        <taxon>Methylocapsa</taxon>
    </lineage>
</organism>
<dbReference type="InterPro" id="IPR011990">
    <property type="entry name" value="TPR-like_helical_dom_sf"/>
</dbReference>
<feature type="signal peptide" evidence="3">
    <location>
        <begin position="1"/>
        <end position="26"/>
    </location>
</feature>
<dbReference type="Gene3D" id="1.25.40.10">
    <property type="entry name" value="Tetratricopeptide repeat domain"/>
    <property type="match status" value="1"/>
</dbReference>
<dbReference type="RefSeq" id="WP_091681027.1">
    <property type="nucleotide sequence ID" value="NZ_FOSN01000006.1"/>
</dbReference>
<proteinExistence type="predicted"/>
<keyword evidence="3" id="KW-0732">Signal</keyword>
<dbReference type="PROSITE" id="PS50005">
    <property type="entry name" value="TPR"/>
    <property type="match status" value="1"/>
</dbReference>
<evidence type="ECO:0000313" key="4">
    <source>
        <dbReference type="EMBL" id="SFK33256.1"/>
    </source>
</evidence>
<evidence type="ECO:0000256" key="2">
    <source>
        <dbReference type="SAM" id="MobiDB-lite"/>
    </source>
</evidence>
<sequence>MRSLSRFFAWFLVCLAGLLCANAAAAADAGSQLPQSDRPGPASGPGEGGHKKPAASPLASAAIRGQMLDDLFARLQRARDQNEAQTLALSIQHIWFQTRSDTASLLMQRAAQSIQDSHYPLALSLLDKIVALEPQWAEAWNQRATVRFLADDSEGAMADIDQVIKLEPRHFGALAGMGAILQRAGLDKQALQIYGKSLSLYPMQPELQKTVEKLKLTVEGRDI</sequence>
<gene>
    <name evidence="4" type="ORF">SAMN05444581_10661</name>
</gene>
<dbReference type="STRING" id="1612308.SAMN05444581_10661"/>
<evidence type="ECO:0000256" key="1">
    <source>
        <dbReference type="PROSITE-ProRule" id="PRU00339"/>
    </source>
</evidence>
<accession>A0A1I3YPX3</accession>
<keyword evidence="5" id="KW-1185">Reference proteome</keyword>
<dbReference type="SMART" id="SM00028">
    <property type="entry name" value="TPR"/>
    <property type="match status" value="3"/>
</dbReference>
<feature type="chain" id="PRO_5011618581" evidence="3">
    <location>
        <begin position="27"/>
        <end position="223"/>
    </location>
</feature>
<dbReference type="InterPro" id="IPR019734">
    <property type="entry name" value="TPR_rpt"/>
</dbReference>
<name>A0A1I3YPX3_9HYPH</name>
<dbReference type="Proteomes" id="UP000198755">
    <property type="component" value="Unassembled WGS sequence"/>
</dbReference>
<protein>
    <submittedName>
        <fullName evidence="4">Uncharacterized protein</fullName>
    </submittedName>
</protein>
<dbReference type="EMBL" id="FOSN01000006">
    <property type="protein sequence ID" value="SFK33256.1"/>
    <property type="molecule type" value="Genomic_DNA"/>
</dbReference>
<dbReference type="AlphaFoldDB" id="A0A1I3YPX3"/>
<feature type="repeat" description="TPR" evidence="1">
    <location>
        <begin position="137"/>
        <end position="170"/>
    </location>
</feature>